<evidence type="ECO:0000256" key="1">
    <source>
        <dbReference type="ARBA" id="ARBA00004651"/>
    </source>
</evidence>
<comment type="subcellular location">
    <subcellularLocation>
        <location evidence="1">Cell membrane</location>
        <topology evidence="1">Multi-pass membrane protein</topology>
    </subcellularLocation>
</comment>
<evidence type="ECO:0000313" key="8">
    <source>
        <dbReference type="Proteomes" id="UP001366166"/>
    </source>
</evidence>
<keyword evidence="5 6" id="KW-0472">Membrane</keyword>
<evidence type="ECO:0000256" key="6">
    <source>
        <dbReference type="SAM" id="Phobius"/>
    </source>
</evidence>
<feature type="transmembrane region" description="Helical" evidence="6">
    <location>
        <begin position="33"/>
        <end position="50"/>
    </location>
</feature>
<feature type="transmembrane region" description="Helical" evidence="6">
    <location>
        <begin position="203"/>
        <end position="229"/>
    </location>
</feature>
<reference evidence="8" key="1">
    <citation type="journal article" date="2023" name="Arch. Microbiol.">
        <title>Desulfoferula mesophilus gen. nov. sp. nov., a mesophilic sulfate-reducing bacterium isolated from a brackish lake sediment.</title>
        <authorList>
            <person name="Watanabe T."/>
            <person name="Yabe T."/>
            <person name="Tsuji J.M."/>
            <person name="Fukui M."/>
        </authorList>
    </citation>
    <scope>NUCLEOTIDE SEQUENCE [LARGE SCALE GENOMIC DNA]</scope>
    <source>
        <strain evidence="8">12FAK</strain>
    </source>
</reference>
<feature type="transmembrane region" description="Helical" evidence="6">
    <location>
        <begin position="111"/>
        <end position="128"/>
    </location>
</feature>
<feature type="transmembrane region" description="Helical" evidence="6">
    <location>
        <begin position="250"/>
        <end position="275"/>
    </location>
</feature>
<dbReference type="InterPro" id="IPR001851">
    <property type="entry name" value="ABC_transp_permease"/>
</dbReference>
<organism evidence="7 8">
    <name type="scientific">Desulfoferula mesophila</name>
    <dbReference type="NCBI Taxonomy" id="3058419"/>
    <lineage>
        <taxon>Bacteria</taxon>
        <taxon>Pseudomonadati</taxon>
        <taxon>Thermodesulfobacteriota</taxon>
        <taxon>Desulfarculia</taxon>
        <taxon>Desulfarculales</taxon>
        <taxon>Desulfarculaceae</taxon>
        <taxon>Desulfoferula</taxon>
    </lineage>
</organism>
<dbReference type="Proteomes" id="UP001366166">
    <property type="component" value="Chromosome"/>
</dbReference>
<evidence type="ECO:0000256" key="3">
    <source>
        <dbReference type="ARBA" id="ARBA00022692"/>
    </source>
</evidence>
<proteinExistence type="predicted"/>
<dbReference type="GO" id="GO:0015658">
    <property type="term" value="F:branched-chain amino acid transmembrane transporter activity"/>
    <property type="evidence" value="ECO:0007669"/>
    <property type="project" value="InterPro"/>
</dbReference>
<keyword evidence="8" id="KW-1185">Reference proteome</keyword>
<dbReference type="RefSeq" id="WP_338605519.1">
    <property type="nucleotide sequence ID" value="NZ_AP028679.1"/>
</dbReference>
<feature type="transmembrane region" description="Helical" evidence="6">
    <location>
        <begin position="56"/>
        <end position="76"/>
    </location>
</feature>
<keyword evidence="4 6" id="KW-1133">Transmembrane helix</keyword>
<name>A0AAU9E9F3_9BACT</name>
<sequence length="332" mass="35986">MTSSAWLKRVLLLAGLAVLAFMPWLVGEYPLNLIITMIIYSLFALSYNVLFGQAGLLSFGHAAYFGVGAYTSVLLFKDLGYSLLPGILGAGLAGGILGIILGLFVVRLGGTYFALLTLAFNALIYAGAEKWRGLTGGEDGVAAMRPDLHIPFVGDIGMFTTVHWYYFVLIVVLLSTWFCWHFTRTPLGRLNECLRENEDRARFIGYNVYLSKVAVNVISAFFAGLAGGMAGAFQEFVTVTFINLDKATDVLIMTFVGGSGTFWGPILGACFLTYLNQILSDLTEHWTLIQGIIFVLLVMYAPQGLSGILISLKARLFPARSAALNPAAKGEG</sequence>
<dbReference type="KEGG" id="dmp:FAK_08390"/>
<gene>
    <name evidence="7" type="ORF">FAK_08390</name>
</gene>
<dbReference type="GO" id="GO:0005886">
    <property type="term" value="C:plasma membrane"/>
    <property type="evidence" value="ECO:0007669"/>
    <property type="project" value="UniProtKB-SubCell"/>
</dbReference>
<feature type="transmembrane region" description="Helical" evidence="6">
    <location>
        <begin position="6"/>
        <end position="26"/>
    </location>
</feature>
<dbReference type="PANTHER" id="PTHR30482">
    <property type="entry name" value="HIGH-AFFINITY BRANCHED-CHAIN AMINO ACID TRANSPORT SYSTEM PERMEASE"/>
    <property type="match status" value="1"/>
</dbReference>
<feature type="transmembrane region" description="Helical" evidence="6">
    <location>
        <begin position="83"/>
        <end position="105"/>
    </location>
</feature>
<feature type="transmembrane region" description="Helical" evidence="6">
    <location>
        <begin position="287"/>
        <end position="312"/>
    </location>
</feature>
<evidence type="ECO:0000256" key="4">
    <source>
        <dbReference type="ARBA" id="ARBA00022989"/>
    </source>
</evidence>
<dbReference type="InterPro" id="IPR043428">
    <property type="entry name" value="LivM-like"/>
</dbReference>
<evidence type="ECO:0000313" key="7">
    <source>
        <dbReference type="EMBL" id="BEQ13773.1"/>
    </source>
</evidence>
<evidence type="ECO:0000256" key="2">
    <source>
        <dbReference type="ARBA" id="ARBA00022475"/>
    </source>
</evidence>
<keyword evidence="3 6" id="KW-0812">Transmembrane</keyword>
<dbReference type="AlphaFoldDB" id="A0AAU9E9F3"/>
<dbReference type="EMBL" id="AP028679">
    <property type="protein sequence ID" value="BEQ13773.1"/>
    <property type="molecule type" value="Genomic_DNA"/>
</dbReference>
<keyword evidence="2" id="KW-1003">Cell membrane</keyword>
<protein>
    <submittedName>
        <fullName evidence="7">Branched-chain amino acid ABC transporter permease</fullName>
    </submittedName>
</protein>
<dbReference type="PANTHER" id="PTHR30482:SF17">
    <property type="entry name" value="ABC TRANSPORTER ATP-BINDING PROTEIN"/>
    <property type="match status" value="1"/>
</dbReference>
<accession>A0AAU9E9F3</accession>
<evidence type="ECO:0000256" key="5">
    <source>
        <dbReference type="ARBA" id="ARBA00023136"/>
    </source>
</evidence>
<feature type="transmembrane region" description="Helical" evidence="6">
    <location>
        <begin position="164"/>
        <end position="183"/>
    </location>
</feature>
<dbReference type="CDD" id="cd06581">
    <property type="entry name" value="TM_PBP1_LivM_like"/>
    <property type="match status" value="1"/>
</dbReference>
<dbReference type="Pfam" id="PF02653">
    <property type="entry name" value="BPD_transp_2"/>
    <property type="match status" value="1"/>
</dbReference>